<evidence type="ECO:0000256" key="4">
    <source>
        <dbReference type="ARBA" id="ARBA00022840"/>
    </source>
</evidence>
<name>A0A6S6UGZ1_9GAMM</name>
<dbReference type="PANTHER" id="PTHR30455">
    <property type="entry name" value="TRANSCRIPTIONAL REPRESSOR NRDR"/>
    <property type="match status" value="1"/>
</dbReference>
<keyword evidence="3 8" id="KW-0863">Zinc-finger</keyword>
<dbReference type="PROSITE" id="PS51161">
    <property type="entry name" value="ATP_CONE"/>
    <property type="match status" value="1"/>
</dbReference>
<keyword evidence="1 8" id="KW-0678">Repressor</keyword>
<evidence type="ECO:0000259" key="9">
    <source>
        <dbReference type="PROSITE" id="PS51161"/>
    </source>
</evidence>
<dbReference type="InterPro" id="IPR005144">
    <property type="entry name" value="ATP-cone_dom"/>
</dbReference>
<dbReference type="InterPro" id="IPR003796">
    <property type="entry name" value="RNR_NrdR-like"/>
</dbReference>
<dbReference type="NCBIfam" id="TIGR00244">
    <property type="entry name" value="transcriptional regulator NrdR"/>
    <property type="match status" value="1"/>
</dbReference>
<feature type="zinc finger region" evidence="8">
    <location>
        <begin position="3"/>
        <end position="34"/>
    </location>
</feature>
<dbReference type="Pfam" id="PF22811">
    <property type="entry name" value="Zn_ribbon_NrdR"/>
    <property type="match status" value="1"/>
</dbReference>
<evidence type="ECO:0000256" key="3">
    <source>
        <dbReference type="ARBA" id="ARBA00022771"/>
    </source>
</evidence>
<dbReference type="GO" id="GO:0005524">
    <property type="term" value="F:ATP binding"/>
    <property type="evidence" value="ECO:0007669"/>
    <property type="project" value="UniProtKB-UniRule"/>
</dbReference>
<keyword evidence="6 8" id="KW-0238">DNA-binding</keyword>
<evidence type="ECO:0000256" key="5">
    <source>
        <dbReference type="ARBA" id="ARBA00023015"/>
    </source>
</evidence>
<keyword evidence="8" id="KW-0862">Zinc</keyword>
<dbReference type="GO" id="GO:0008270">
    <property type="term" value="F:zinc ion binding"/>
    <property type="evidence" value="ECO:0007669"/>
    <property type="project" value="UniProtKB-UniRule"/>
</dbReference>
<dbReference type="EMBL" id="CACVAY010000139">
    <property type="protein sequence ID" value="CAA6827286.1"/>
    <property type="molecule type" value="Genomic_DNA"/>
</dbReference>
<protein>
    <recommendedName>
        <fullName evidence="8">Transcriptional repressor NrdR</fullName>
    </recommendedName>
</protein>
<evidence type="ECO:0000256" key="8">
    <source>
        <dbReference type="HAMAP-Rule" id="MF_00440"/>
    </source>
</evidence>
<evidence type="ECO:0000256" key="2">
    <source>
        <dbReference type="ARBA" id="ARBA00022741"/>
    </source>
</evidence>
<gene>
    <name evidence="8" type="primary">nrdR</name>
    <name evidence="10" type="ORF">HELGO_WM8378</name>
</gene>
<keyword evidence="5 8" id="KW-0805">Transcription regulation</keyword>
<comment type="similarity">
    <text evidence="8">Belongs to the NrdR family.</text>
</comment>
<keyword evidence="2 8" id="KW-0547">Nucleotide-binding</keyword>
<dbReference type="AlphaFoldDB" id="A0A6S6UGZ1"/>
<accession>A0A6S6UGZ1</accession>
<dbReference type="Pfam" id="PF03477">
    <property type="entry name" value="ATP-cone"/>
    <property type="match status" value="1"/>
</dbReference>
<keyword evidence="7 8" id="KW-0804">Transcription</keyword>
<dbReference type="PANTHER" id="PTHR30455:SF2">
    <property type="entry name" value="TRANSCRIPTIONAL REPRESSOR NRDR"/>
    <property type="match status" value="1"/>
</dbReference>
<evidence type="ECO:0000256" key="6">
    <source>
        <dbReference type="ARBA" id="ARBA00023125"/>
    </source>
</evidence>
<dbReference type="GO" id="GO:0003677">
    <property type="term" value="F:DNA binding"/>
    <property type="evidence" value="ECO:0007669"/>
    <property type="project" value="UniProtKB-KW"/>
</dbReference>
<comment type="cofactor">
    <cofactor evidence="8">
        <name>Zn(2+)</name>
        <dbReference type="ChEBI" id="CHEBI:29105"/>
    </cofactor>
    <text evidence="8">Binds 1 zinc ion.</text>
</comment>
<comment type="function">
    <text evidence="8">Negatively regulates transcription of bacterial ribonucleotide reductase nrd genes and operons by binding to NrdR-boxes.</text>
</comment>
<evidence type="ECO:0000256" key="7">
    <source>
        <dbReference type="ARBA" id="ARBA00023163"/>
    </source>
</evidence>
<dbReference type="InterPro" id="IPR055173">
    <property type="entry name" value="NrdR-like_N"/>
</dbReference>
<keyword evidence="8" id="KW-0479">Metal-binding</keyword>
<proteinExistence type="inferred from homology"/>
<evidence type="ECO:0000313" key="10">
    <source>
        <dbReference type="EMBL" id="CAA6827286.1"/>
    </source>
</evidence>
<organism evidence="10">
    <name type="scientific">uncultured Thiotrichaceae bacterium</name>
    <dbReference type="NCBI Taxonomy" id="298394"/>
    <lineage>
        <taxon>Bacteria</taxon>
        <taxon>Pseudomonadati</taxon>
        <taxon>Pseudomonadota</taxon>
        <taxon>Gammaproteobacteria</taxon>
        <taxon>Thiotrichales</taxon>
        <taxon>Thiotrichaceae</taxon>
        <taxon>environmental samples</taxon>
    </lineage>
</organism>
<reference evidence="10" key="1">
    <citation type="submission" date="2020-01" db="EMBL/GenBank/DDBJ databases">
        <authorList>
            <person name="Meier V. D."/>
            <person name="Meier V D."/>
        </authorList>
    </citation>
    <scope>NUCLEOTIDE SEQUENCE</scope>
    <source>
        <strain evidence="10">HLG_WM_MAG_07</strain>
    </source>
</reference>
<feature type="domain" description="ATP-cone" evidence="9">
    <location>
        <begin position="49"/>
        <end position="139"/>
    </location>
</feature>
<dbReference type="HAMAP" id="MF_00440">
    <property type="entry name" value="NrdR"/>
    <property type="match status" value="1"/>
</dbReference>
<dbReference type="GO" id="GO:0045892">
    <property type="term" value="P:negative regulation of DNA-templated transcription"/>
    <property type="evidence" value="ECO:0007669"/>
    <property type="project" value="UniProtKB-UniRule"/>
</dbReference>
<sequence length="153" mass="17794">MQCPFCANRETRVIDSRFASDGDQVRRRRECCACKERFTTYETANFNMPFVLKSNDIKQNFSEHKLRDGMLRALEKRPVSSDQVESAIIRIKKKLLSLGEAAIPSVQIGEYVMHELRQLDDVAYIRFASVYNSFTTISEFREIIEQMEEISPN</sequence>
<evidence type="ECO:0000256" key="1">
    <source>
        <dbReference type="ARBA" id="ARBA00022491"/>
    </source>
</evidence>
<keyword evidence="4 8" id="KW-0067">ATP-binding</keyword>